<feature type="transmembrane region" description="Helical" evidence="1">
    <location>
        <begin position="54"/>
        <end position="75"/>
    </location>
</feature>
<protein>
    <submittedName>
        <fullName evidence="2">Uncharacterized protein</fullName>
    </submittedName>
</protein>
<evidence type="ECO:0000256" key="1">
    <source>
        <dbReference type="SAM" id="Phobius"/>
    </source>
</evidence>
<organism evidence="2">
    <name type="scientific">viral metagenome</name>
    <dbReference type="NCBI Taxonomy" id="1070528"/>
    <lineage>
        <taxon>unclassified sequences</taxon>
        <taxon>metagenomes</taxon>
        <taxon>organismal metagenomes</taxon>
    </lineage>
</organism>
<dbReference type="AlphaFoldDB" id="A0A6C0JU54"/>
<reference evidence="2" key="1">
    <citation type="journal article" date="2020" name="Nature">
        <title>Giant virus diversity and host interactions through global metagenomics.</title>
        <authorList>
            <person name="Schulz F."/>
            <person name="Roux S."/>
            <person name="Paez-Espino D."/>
            <person name="Jungbluth S."/>
            <person name="Walsh D.A."/>
            <person name="Denef V.J."/>
            <person name="McMahon K.D."/>
            <person name="Konstantinidis K.T."/>
            <person name="Eloe-Fadrosh E.A."/>
            <person name="Kyrpides N.C."/>
            <person name="Woyke T."/>
        </authorList>
    </citation>
    <scope>NUCLEOTIDE SEQUENCE</scope>
    <source>
        <strain evidence="2">GVMAG-S-1074260-58</strain>
    </source>
</reference>
<proteinExistence type="predicted"/>
<keyword evidence="1" id="KW-0472">Membrane</keyword>
<keyword evidence="1" id="KW-0812">Transmembrane</keyword>
<dbReference type="EMBL" id="MN740707">
    <property type="protein sequence ID" value="QHU09282.1"/>
    <property type="molecule type" value="Genomic_DNA"/>
</dbReference>
<keyword evidence="1" id="KW-1133">Transmembrane helix</keyword>
<sequence length="82" mass="9353">MMIYSTIKKNITQFAILIFIILYGGIVISNSPFIFNPDGTLKLFGIGFTTRSVLPAWLLSVIFAIISYFIIIYYVSYPTIQF</sequence>
<evidence type="ECO:0000313" key="2">
    <source>
        <dbReference type="EMBL" id="QHU09282.1"/>
    </source>
</evidence>
<accession>A0A6C0JU54</accession>
<feature type="transmembrane region" description="Helical" evidence="1">
    <location>
        <begin position="12"/>
        <end position="34"/>
    </location>
</feature>
<name>A0A6C0JU54_9ZZZZ</name>